<gene>
    <name evidence="2" type="ORF">ACAOBT_LOCUS29839</name>
</gene>
<comment type="caution">
    <text evidence="2">The sequence shown here is derived from an EMBL/GenBank/DDBJ whole genome shotgun (WGS) entry which is preliminary data.</text>
</comment>
<evidence type="ECO:0000313" key="2">
    <source>
        <dbReference type="EMBL" id="CAH2007779.1"/>
    </source>
</evidence>
<keyword evidence="3" id="KW-1185">Reference proteome</keyword>
<protein>
    <submittedName>
        <fullName evidence="2">Uncharacterized protein</fullName>
    </submittedName>
</protein>
<feature type="compositionally biased region" description="Polar residues" evidence="1">
    <location>
        <begin position="18"/>
        <end position="38"/>
    </location>
</feature>
<dbReference type="EMBL" id="CAKOFQ010007766">
    <property type="protein sequence ID" value="CAH2007779.1"/>
    <property type="molecule type" value="Genomic_DNA"/>
</dbReference>
<evidence type="ECO:0000313" key="3">
    <source>
        <dbReference type="Proteomes" id="UP001152888"/>
    </source>
</evidence>
<name>A0A9P0M9B0_ACAOB</name>
<proteinExistence type="predicted"/>
<dbReference type="Proteomes" id="UP001152888">
    <property type="component" value="Unassembled WGS sequence"/>
</dbReference>
<dbReference type="AlphaFoldDB" id="A0A9P0M9B0"/>
<sequence length="147" mass="16120">MVGPCALAVRYRNRDTADQSASRKNAAKTASTAVPGSGTTAVIEVIRSATLKQHEGVGHETASAQKYHRQLHTSAAERTVDKQQEETIVPIRRKLALDDTKQNFKRSKCKGRAKGKVKGIEKGLSDEENEDALCFYCSHLYSESNEG</sequence>
<organism evidence="2 3">
    <name type="scientific">Acanthoscelides obtectus</name>
    <name type="common">Bean weevil</name>
    <name type="synonym">Bruchus obtectus</name>
    <dbReference type="NCBI Taxonomy" id="200917"/>
    <lineage>
        <taxon>Eukaryota</taxon>
        <taxon>Metazoa</taxon>
        <taxon>Ecdysozoa</taxon>
        <taxon>Arthropoda</taxon>
        <taxon>Hexapoda</taxon>
        <taxon>Insecta</taxon>
        <taxon>Pterygota</taxon>
        <taxon>Neoptera</taxon>
        <taxon>Endopterygota</taxon>
        <taxon>Coleoptera</taxon>
        <taxon>Polyphaga</taxon>
        <taxon>Cucujiformia</taxon>
        <taxon>Chrysomeloidea</taxon>
        <taxon>Chrysomelidae</taxon>
        <taxon>Bruchinae</taxon>
        <taxon>Bruchini</taxon>
        <taxon>Acanthoscelides</taxon>
    </lineage>
</organism>
<reference evidence="2" key="1">
    <citation type="submission" date="2022-03" db="EMBL/GenBank/DDBJ databases">
        <authorList>
            <person name="Sayadi A."/>
        </authorList>
    </citation>
    <scope>NUCLEOTIDE SEQUENCE</scope>
</reference>
<accession>A0A9P0M9B0</accession>
<feature type="region of interest" description="Disordered" evidence="1">
    <location>
        <begin position="13"/>
        <end position="38"/>
    </location>
</feature>
<evidence type="ECO:0000256" key="1">
    <source>
        <dbReference type="SAM" id="MobiDB-lite"/>
    </source>
</evidence>